<accession>A0A078KWN4</accession>
<evidence type="ECO:0000259" key="12">
    <source>
        <dbReference type="Pfam" id="PF02767"/>
    </source>
</evidence>
<dbReference type="GO" id="GO:0003677">
    <property type="term" value="F:DNA binding"/>
    <property type="evidence" value="ECO:0007669"/>
    <property type="project" value="UniProtKB-UniRule"/>
</dbReference>
<keyword evidence="6 10" id="KW-0548">Nucleotidyltransferase</keyword>
<dbReference type="OrthoDB" id="8421503at2"/>
<dbReference type="InterPro" id="IPR022634">
    <property type="entry name" value="DNA_polIII_beta_N"/>
</dbReference>
<keyword evidence="15" id="KW-1185">Reference proteome</keyword>
<evidence type="ECO:0000259" key="11">
    <source>
        <dbReference type="Pfam" id="PF00712"/>
    </source>
</evidence>
<protein>
    <recommendedName>
        <fullName evidence="3 10">Beta sliding clamp</fullName>
    </recommendedName>
</protein>
<evidence type="ECO:0000256" key="4">
    <source>
        <dbReference type="ARBA" id="ARBA00022490"/>
    </source>
</evidence>
<dbReference type="PANTHER" id="PTHR30478">
    <property type="entry name" value="DNA POLYMERASE III SUBUNIT BETA"/>
    <property type="match status" value="1"/>
</dbReference>
<evidence type="ECO:0000256" key="9">
    <source>
        <dbReference type="ARBA" id="ARBA00023125"/>
    </source>
</evidence>
<comment type="function">
    <text evidence="10">Confers DNA tethering and processivity to DNA polymerases and other proteins. Acts as a clamp, forming a ring around DNA (a reaction catalyzed by the clamp-loading complex) which diffuses in an ATP-independent manner freely and bidirectionally along dsDNA. Initially characterized for its ability to contact the catalytic subunit of DNA polymerase III (Pol III), a complex, multichain enzyme responsible for most of the replicative synthesis in bacteria; Pol III exhibits 3'-5' exonuclease proofreading activity. The beta chain is required for initiation of replication as well as for processivity of DNA replication.</text>
</comment>
<dbReference type="InterPro" id="IPR001001">
    <property type="entry name" value="DNA_polIII_beta"/>
</dbReference>
<evidence type="ECO:0000256" key="6">
    <source>
        <dbReference type="ARBA" id="ARBA00022695"/>
    </source>
</evidence>
<keyword evidence="8 10" id="KW-0239">DNA-directed DNA polymerase</keyword>
<comment type="subcellular location">
    <subcellularLocation>
        <location evidence="1 10">Cytoplasm</location>
    </subcellularLocation>
</comment>
<dbReference type="InterPro" id="IPR022637">
    <property type="entry name" value="DNA_polIII_beta_cen"/>
</dbReference>
<dbReference type="SMART" id="SM00480">
    <property type="entry name" value="POL3Bc"/>
    <property type="match status" value="1"/>
</dbReference>
<dbReference type="eggNOG" id="COG0592">
    <property type="taxonomic scope" value="Bacteria"/>
</dbReference>
<dbReference type="GO" id="GO:0006271">
    <property type="term" value="P:DNA strand elongation involved in DNA replication"/>
    <property type="evidence" value="ECO:0007669"/>
    <property type="project" value="TreeGrafter"/>
</dbReference>
<sequence>MFELTLAKEQLLTPLLTVAGAVDKKQSLAILSNILLGINDNQLVLSATDLEMEITARVNCVATQVSGKITVPAKKFIDIIRSLDDEATPTISLKSDTVVIKAGRSQFKLATLSADDFPSAENELSEVEFSVSRQSLIHLLQSTHFAMSQNDVRMFLNGLLLELDAQTITAVATDGHRMAVAKLPSELSFSHNRFLLPKKGVQEMLRLLNNVSDEQVAISAGKNHFRLATAEYSFQSRLIEARFPPYAKAIPREQDKFVLIDRDLLKRALSRIVILAHEKSRAVLLHLQANSLTLIANNQEQEEAIESLEAHIDGGELKIGINASYLLDVLNFVGEGLVRLSMSNTDSSILVESLQDELYQYIIMPMKL</sequence>
<dbReference type="RefSeq" id="WP_043872759.1">
    <property type="nucleotide sequence ID" value="NZ_CCVW01000001.1"/>
</dbReference>
<dbReference type="Pfam" id="PF02767">
    <property type="entry name" value="DNA_pol3_beta_2"/>
    <property type="match status" value="1"/>
</dbReference>
<dbReference type="GO" id="GO:0005737">
    <property type="term" value="C:cytoplasm"/>
    <property type="evidence" value="ECO:0007669"/>
    <property type="project" value="UniProtKB-SubCell"/>
</dbReference>
<comment type="subunit">
    <text evidence="10">Forms a ring-shaped head-to-tail homodimer around DNA.</text>
</comment>
<dbReference type="PANTHER" id="PTHR30478:SF0">
    <property type="entry name" value="BETA SLIDING CLAMP"/>
    <property type="match status" value="1"/>
</dbReference>
<evidence type="ECO:0000256" key="10">
    <source>
        <dbReference type="PIRNR" id="PIRNR000804"/>
    </source>
</evidence>
<evidence type="ECO:0000256" key="7">
    <source>
        <dbReference type="ARBA" id="ARBA00022705"/>
    </source>
</evidence>
<dbReference type="SUPFAM" id="SSF55979">
    <property type="entry name" value="DNA clamp"/>
    <property type="match status" value="3"/>
</dbReference>
<feature type="domain" description="DNA polymerase III beta sliding clamp C-terminal" evidence="13">
    <location>
        <begin position="248"/>
        <end position="366"/>
    </location>
</feature>
<keyword evidence="9" id="KW-0238">DNA-binding</keyword>
<feature type="domain" description="DNA polymerase III beta sliding clamp central" evidence="12">
    <location>
        <begin position="131"/>
        <end position="244"/>
    </location>
</feature>
<keyword evidence="4 10" id="KW-0963">Cytoplasm</keyword>
<organism evidence="14 15">
    <name type="scientific">Legionella massiliensis</name>
    <dbReference type="NCBI Taxonomy" id="1034943"/>
    <lineage>
        <taxon>Bacteria</taxon>
        <taxon>Pseudomonadati</taxon>
        <taxon>Pseudomonadota</taxon>
        <taxon>Gammaproteobacteria</taxon>
        <taxon>Legionellales</taxon>
        <taxon>Legionellaceae</taxon>
        <taxon>Legionella</taxon>
    </lineage>
</organism>
<dbReference type="GO" id="GO:0008408">
    <property type="term" value="F:3'-5' exonuclease activity"/>
    <property type="evidence" value="ECO:0007669"/>
    <property type="project" value="InterPro"/>
</dbReference>
<name>A0A078KWN4_9GAMM</name>
<dbReference type="Gene3D" id="3.10.150.10">
    <property type="entry name" value="DNA Polymerase III, subunit A, domain 2"/>
    <property type="match status" value="1"/>
</dbReference>
<dbReference type="AlphaFoldDB" id="A0A078KWN4"/>
<dbReference type="CDD" id="cd00140">
    <property type="entry name" value="beta_clamp"/>
    <property type="match status" value="1"/>
</dbReference>
<dbReference type="STRING" id="1034943.BN59_00430"/>
<evidence type="ECO:0000256" key="3">
    <source>
        <dbReference type="ARBA" id="ARBA00021035"/>
    </source>
</evidence>
<reference evidence="14 15" key="1">
    <citation type="submission" date="2014-06" db="EMBL/GenBank/DDBJ databases">
        <authorList>
            <person name="Urmite Genomes Urmite Genomes"/>
        </authorList>
    </citation>
    <scope>NUCLEOTIDE SEQUENCE [LARGE SCALE GENOMIC DNA]</scope>
</reference>
<dbReference type="Proteomes" id="UP000044071">
    <property type="component" value="Unassembled WGS sequence"/>
</dbReference>
<evidence type="ECO:0000256" key="8">
    <source>
        <dbReference type="ARBA" id="ARBA00022932"/>
    </source>
</evidence>
<dbReference type="Gene3D" id="3.70.10.10">
    <property type="match status" value="1"/>
</dbReference>
<keyword evidence="5 10" id="KW-0808">Transferase</keyword>
<evidence type="ECO:0000313" key="15">
    <source>
        <dbReference type="Proteomes" id="UP000044071"/>
    </source>
</evidence>
<evidence type="ECO:0000256" key="2">
    <source>
        <dbReference type="ARBA" id="ARBA00010752"/>
    </source>
</evidence>
<dbReference type="EMBL" id="CCSB01000001">
    <property type="protein sequence ID" value="CDZ76164.1"/>
    <property type="molecule type" value="Genomic_DNA"/>
</dbReference>
<dbReference type="GO" id="GO:0003887">
    <property type="term" value="F:DNA-directed DNA polymerase activity"/>
    <property type="evidence" value="ECO:0007669"/>
    <property type="project" value="UniProtKB-UniRule"/>
</dbReference>
<dbReference type="Pfam" id="PF02768">
    <property type="entry name" value="DNA_pol3_beta_3"/>
    <property type="match status" value="1"/>
</dbReference>
<evidence type="ECO:0000256" key="5">
    <source>
        <dbReference type="ARBA" id="ARBA00022679"/>
    </source>
</evidence>
<proteinExistence type="inferred from homology"/>
<dbReference type="PIRSF" id="PIRSF000804">
    <property type="entry name" value="DNA_pol_III_b"/>
    <property type="match status" value="1"/>
</dbReference>
<keyword evidence="7 10" id="KW-0235">DNA replication</keyword>
<dbReference type="Pfam" id="PF00712">
    <property type="entry name" value="DNA_pol3_beta"/>
    <property type="match status" value="1"/>
</dbReference>
<evidence type="ECO:0000313" key="14">
    <source>
        <dbReference type="EMBL" id="CDZ76164.1"/>
    </source>
</evidence>
<dbReference type="GO" id="GO:0009360">
    <property type="term" value="C:DNA polymerase III complex"/>
    <property type="evidence" value="ECO:0007669"/>
    <property type="project" value="InterPro"/>
</dbReference>
<dbReference type="InterPro" id="IPR046938">
    <property type="entry name" value="DNA_clamp_sf"/>
</dbReference>
<comment type="similarity">
    <text evidence="2 10">Belongs to the beta sliding clamp family.</text>
</comment>
<feature type="domain" description="DNA polymerase III beta sliding clamp N-terminal" evidence="11">
    <location>
        <begin position="3"/>
        <end position="119"/>
    </location>
</feature>
<gene>
    <name evidence="14" type="primary">dnaN</name>
    <name evidence="14" type="ORF">BN59_00430</name>
</gene>
<dbReference type="NCBIfam" id="TIGR00663">
    <property type="entry name" value="dnan"/>
    <property type="match status" value="1"/>
</dbReference>
<dbReference type="InterPro" id="IPR022635">
    <property type="entry name" value="DNA_polIII_beta_C"/>
</dbReference>
<evidence type="ECO:0000259" key="13">
    <source>
        <dbReference type="Pfam" id="PF02768"/>
    </source>
</evidence>
<evidence type="ECO:0000256" key="1">
    <source>
        <dbReference type="ARBA" id="ARBA00004496"/>
    </source>
</evidence>